<reference evidence="1" key="1">
    <citation type="journal article" date="2021" name="J. Hered.">
        <title>Genome Assembly of Salicaceae Populus deltoides (Eastern Cottonwood) I-69 Based on Nanopore Sequencing and Hi-C Technologies.</title>
        <authorList>
            <person name="Bai S."/>
            <person name="Wu H."/>
            <person name="Zhang J."/>
            <person name="Pan Z."/>
            <person name="Zhao W."/>
            <person name="Li Z."/>
            <person name="Tong C."/>
        </authorList>
    </citation>
    <scope>NUCLEOTIDE SEQUENCE</scope>
    <source>
        <tissue evidence="1">Leaf</tissue>
    </source>
</reference>
<dbReference type="PANTHER" id="PTHR31170">
    <property type="entry name" value="BNAC04G53230D PROTEIN"/>
    <property type="match status" value="1"/>
</dbReference>
<sequence length="229" mass="25878">MLQQAGIKFKPLPNVSLLDIRAWKPLSKVQTPLSDKKGELLMPSLEIDNNTECLLRNLIALEQLHYPGEEYICRYVKLLDFLVDLENDVDLLIENKVVVSKLGDSKAVAELINGLCREMVEVSSTFDPLSKLLNDYYDSSWNKNKAYLNVGYMGRSIQSVITLRRTRKGKLQCASPACYVTRRKRVEGQVLDNQGERGVTEGEISDDSMDSGAIVMANNRISWLFLFAN</sequence>
<dbReference type="PANTHER" id="PTHR31170:SF9">
    <property type="entry name" value="PROTEIN, PUTATIVE (DUF247)-RELATED"/>
    <property type="match status" value="1"/>
</dbReference>
<keyword evidence="2" id="KW-1185">Reference proteome</keyword>
<name>A0A8T2XH36_POPDE</name>
<evidence type="ECO:0000313" key="2">
    <source>
        <dbReference type="Proteomes" id="UP000807159"/>
    </source>
</evidence>
<gene>
    <name evidence="1" type="ORF">H0E87_021632</name>
</gene>
<comment type="caution">
    <text evidence="1">The sequence shown here is derived from an EMBL/GenBank/DDBJ whole genome shotgun (WGS) entry which is preliminary data.</text>
</comment>
<dbReference type="InterPro" id="IPR004158">
    <property type="entry name" value="DUF247_pln"/>
</dbReference>
<dbReference type="Proteomes" id="UP000807159">
    <property type="component" value="Chromosome 12"/>
</dbReference>
<proteinExistence type="predicted"/>
<dbReference type="AlphaFoldDB" id="A0A8T2XH36"/>
<protein>
    <submittedName>
        <fullName evidence="1">Uncharacterized protein</fullName>
    </submittedName>
</protein>
<evidence type="ECO:0000313" key="1">
    <source>
        <dbReference type="EMBL" id="KAH8492122.1"/>
    </source>
</evidence>
<accession>A0A8T2XH36</accession>
<organism evidence="1 2">
    <name type="scientific">Populus deltoides</name>
    <name type="common">Eastern poplar</name>
    <name type="synonym">Eastern cottonwood</name>
    <dbReference type="NCBI Taxonomy" id="3696"/>
    <lineage>
        <taxon>Eukaryota</taxon>
        <taxon>Viridiplantae</taxon>
        <taxon>Streptophyta</taxon>
        <taxon>Embryophyta</taxon>
        <taxon>Tracheophyta</taxon>
        <taxon>Spermatophyta</taxon>
        <taxon>Magnoliopsida</taxon>
        <taxon>eudicotyledons</taxon>
        <taxon>Gunneridae</taxon>
        <taxon>Pentapetalae</taxon>
        <taxon>rosids</taxon>
        <taxon>fabids</taxon>
        <taxon>Malpighiales</taxon>
        <taxon>Salicaceae</taxon>
        <taxon>Saliceae</taxon>
        <taxon>Populus</taxon>
    </lineage>
</organism>
<dbReference type="Pfam" id="PF03140">
    <property type="entry name" value="DUF247"/>
    <property type="match status" value="1"/>
</dbReference>
<dbReference type="EMBL" id="JACEGQ020000012">
    <property type="protein sequence ID" value="KAH8492122.1"/>
    <property type="molecule type" value="Genomic_DNA"/>
</dbReference>